<gene>
    <name evidence="1" type="ORF">SAMN04487894_101490</name>
</gene>
<dbReference type="EMBL" id="FMZO01000001">
    <property type="protein sequence ID" value="SDC16302.1"/>
    <property type="molecule type" value="Genomic_DNA"/>
</dbReference>
<dbReference type="Proteomes" id="UP000198757">
    <property type="component" value="Unassembled WGS sequence"/>
</dbReference>
<dbReference type="InterPro" id="IPR011204">
    <property type="entry name" value="Virulence_RhuM-like"/>
</dbReference>
<dbReference type="PANTHER" id="PTHR35810">
    <property type="entry name" value="CYTOPLASMIC PROTEIN-RELATED"/>
    <property type="match status" value="1"/>
</dbReference>
<reference evidence="2" key="1">
    <citation type="submission" date="2016-10" db="EMBL/GenBank/DDBJ databases">
        <authorList>
            <person name="Varghese N."/>
            <person name="Submissions S."/>
        </authorList>
    </citation>
    <scope>NUCLEOTIDE SEQUENCE [LARGE SCALE GENOMIC DNA]</scope>
    <source>
        <strain evidence="2">DSM 25811 / CCM 8410 / LMG 26954 / E90</strain>
    </source>
</reference>
<keyword evidence="2" id="KW-1185">Reference proteome</keyword>
<evidence type="ECO:0000313" key="1">
    <source>
        <dbReference type="EMBL" id="SDC16302.1"/>
    </source>
</evidence>
<dbReference type="AlphaFoldDB" id="A0A1G6JBP1"/>
<sequence>METGAIVIYQTADGQTSIDVKLEQETIWLTQKQIAELFNTQRPAITKHLSNIFNSGELSTDSVSSILEHTTLDGKKYKTKFYNLDVILSVGYRVNSKNATQFRIWANRILKECLVKGYAINEKRLEEQRHRPLSVLVGFQLSAAMWAVCKCFIQAGITSLA</sequence>
<dbReference type="RefSeq" id="WP_090388420.1">
    <property type="nucleotide sequence ID" value="NZ_FMZO01000001.1"/>
</dbReference>
<accession>A0A1G6JBP1</accession>
<protein>
    <submittedName>
        <fullName evidence="1">Virulence protein RhuM family protein</fullName>
    </submittedName>
</protein>
<evidence type="ECO:0000313" key="2">
    <source>
        <dbReference type="Proteomes" id="UP000198757"/>
    </source>
</evidence>
<dbReference type="OrthoDB" id="9802752at2"/>
<proteinExistence type="predicted"/>
<dbReference type="PANTHER" id="PTHR35810:SF1">
    <property type="entry name" value="CYTOPLASMIC PROTEIN"/>
    <property type="match status" value="1"/>
</dbReference>
<name>A0A1G6JBP1_NIADE</name>
<organism evidence="1 2">
    <name type="scientific">Niabella drilacis (strain DSM 25811 / CCM 8410 / CCUG 62505 / LMG 26954 / E90)</name>
    <dbReference type="NCBI Taxonomy" id="1285928"/>
    <lineage>
        <taxon>Bacteria</taxon>
        <taxon>Pseudomonadati</taxon>
        <taxon>Bacteroidota</taxon>
        <taxon>Chitinophagia</taxon>
        <taxon>Chitinophagales</taxon>
        <taxon>Chitinophagaceae</taxon>
        <taxon>Niabella</taxon>
    </lineage>
</organism>
<dbReference type="Pfam" id="PF13310">
    <property type="entry name" value="Virulence_RhuM"/>
    <property type="match status" value="1"/>
</dbReference>